<evidence type="ECO:0000259" key="5">
    <source>
        <dbReference type="PROSITE" id="PS50931"/>
    </source>
</evidence>
<reference evidence="7" key="2">
    <citation type="submission" date="2023-07" db="EMBL/GenBank/DDBJ databases">
        <title>Shewanella mangrovi sp. nov., an acetaldehyde- degrading bacterium isolated from mangrove sediment.</title>
        <authorList>
            <person name="Liu Y."/>
        </authorList>
    </citation>
    <scope>NUCLEOTIDE SEQUENCE [LARGE SCALE GENOMIC DNA]</scope>
    <source>
        <strain evidence="7">C32</strain>
    </source>
</reference>
<proteinExistence type="inferred from homology"/>
<dbReference type="PANTHER" id="PTHR30537:SF10">
    <property type="entry name" value="TRANSCRIPTIONAL REGULATOR-RELATED"/>
    <property type="match status" value="1"/>
</dbReference>
<evidence type="ECO:0000256" key="1">
    <source>
        <dbReference type="ARBA" id="ARBA00009437"/>
    </source>
</evidence>
<dbReference type="PROSITE" id="PS50931">
    <property type="entry name" value="HTH_LYSR"/>
    <property type="match status" value="1"/>
</dbReference>
<organism evidence="6 7">
    <name type="scientific">Shewanella electrica</name>
    <dbReference type="NCBI Taxonomy" id="515560"/>
    <lineage>
        <taxon>Bacteria</taxon>
        <taxon>Pseudomonadati</taxon>
        <taxon>Pseudomonadota</taxon>
        <taxon>Gammaproteobacteria</taxon>
        <taxon>Alteromonadales</taxon>
        <taxon>Shewanellaceae</taxon>
        <taxon>Shewanella</taxon>
    </lineage>
</organism>
<dbReference type="Gene3D" id="3.40.190.290">
    <property type="match status" value="1"/>
</dbReference>
<protein>
    <submittedName>
        <fullName evidence="6">LysR substrate-binding domain-containing protein</fullName>
    </submittedName>
</protein>
<dbReference type="InterPro" id="IPR058163">
    <property type="entry name" value="LysR-type_TF_proteobact-type"/>
</dbReference>
<keyword evidence="3" id="KW-0238">DNA-binding</keyword>
<evidence type="ECO:0000256" key="3">
    <source>
        <dbReference type="ARBA" id="ARBA00023125"/>
    </source>
</evidence>
<keyword evidence="2" id="KW-0805">Transcription regulation</keyword>
<dbReference type="PANTHER" id="PTHR30537">
    <property type="entry name" value="HTH-TYPE TRANSCRIPTIONAL REGULATOR"/>
    <property type="match status" value="1"/>
</dbReference>
<evidence type="ECO:0000313" key="6">
    <source>
        <dbReference type="EMBL" id="MCS4558030.1"/>
    </source>
</evidence>
<dbReference type="EMBL" id="JAKOGG010000015">
    <property type="protein sequence ID" value="MCS4558030.1"/>
    <property type="molecule type" value="Genomic_DNA"/>
</dbReference>
<comment type="caution">
    <text evidence="6">The sequence shown here is derived from an EMBL/GenBank/DDBJ whole genome shotgun (WGS) entry which is preliminary data.</text>
</comment>
<dbReference type="Pfam" id="PF00126">
    <property type="entry name" value="HTH_1"/>
    <property type="match status" value="1"/>
</dbReference>
<dbReference type="Gene3D" id="1.10.10.10">
    <property type="entry name" value="Winged helix-like DNA-binding domain superfamily/Winged helix DNA-binding domain"/>
    <property type="match status" value="1"/>
</dbReference>
<evidence type="ECO:0000313" key="7">
    <source>
        <dbReference type="Proteomes" id="UP001201549"/>
    </source>
</evidence>
<keyword evidence="4" id="KW-0804">Transcription</keyword>
<comment type="similarity">
    <text evidence="1">Belongs to the LysR transcriptional regulatory family.</text>
</comment>
<sequence length="297" mass="33135">MNPWNGLPEFIAVAELQSFTGAASRLGISAAQVSRQIATLEQRLNCKLFYRTTRKVSLTNEGELYYRHCRALQDGIEEAERALGTMQSEPQGLLRVTAPVTYGEQFIVPLINDFQLLYPKLRLDIVLSNKTLDLVESGIDLAVRLGKLDDSSFIAKRLSSRRNFICASPSYLAHYGAPHTLSELTLHNCLTGNNPYWRINDAGAERQIKVTGNYQCNSGIGLLDGARKGLGLIQLPDYYVNQDLKQGRLVEVLTSYRCLPEGVWGLYPQNRHLSPKVSTLLTHLAEGLKNSQLSILE</sequence>
<dbReference type="InterPro" id="IPR005119">
    <property type="entry name" value="LysR_subst-bd"/>
</dbReference>
<dbReference type="SUPFAM" id="SSF46785">
    <property type="entry name" value="Winged helix' DNA-binding domain"/>
    <property type="match status" value="1"/>
</dbReference>
<accession>A0ABT2FQX1</accession>
<dbReference type="SUPFAM" id="SSF53850">
    <property type="entry name" value="Periplasmic binding protein-like II"/>
    <property type="match status" value="1"/>
</dbReference>
<reference evidence="6 7" key="1">
    <citation type="submission" date="2022-02" db="EMBL/GenBank/DDBJ databases">
        <authorList>
            <person name="Zhuang L."/>
        </authorList>
    </citation>
    <scope>NUCLEOTIDE SEQUENCE [LARGE SCALE GENOMIC DNA]</scope>
    <source>
        <strain evidence="6 7">C32</strain>
    </source>
</reference>
<evidence type="ECO:0000256" key="2">
    <source>
        <dbReference type="ARBA" id="ARBA00023015"/>
    </source>
</evidence>
<name>A0ABT2FQX1_9GAMM</name>
<feature type="domain" description="HTH lysR-type" evidence="5">
    <location>
        <begin position="10"/>
        <end position="59"/>
    </location>
</feature>
<gene>
    <name evidence="6" type="ORF">L9G74_16450</name>
</gene>
<dbReference type="Pfam" id="PF03466">
    <property type="entry name" value="LysR_substrate"/>
    <property type="match status" value="1"/>
</dbReference>
<dbReference type="InterPro" id="IPR036388">
    <property type="entry name" value="WH-like_DNA-bd_sf"/>
</dbReference>
<dbReference type="InterPro" id="IPR000847">
    <property type="entry name" value="LysR_HTH_N"/>
</dbReference>
<dbReference type="Proteomes" id="UP001201549">
    <property type="component" value="Unassembled WGS sequence"/>
</dbReference>
<evidence type="ECO:0000256" key="4">
    <source>
        <dbReference type="ARBA" id="ARBA00023163"/>
    </source>
</evidence>
<keyword evidence="7" id="KW-1185">Reference proteome</keyword>
<dbReference type="RefSeq" id="WP_238897572.1">
    <property type="nucleotide sequence ID" value="NZ_JAKOGG010000015.1"/>
</dbReference>
<dbReference type="InterPro" id="IPR036390">
    <property type="entry name" value="WH_DNA-bd_sf"/>
</dbReference>